<dbReference type="PANTHER" id="PTHR11078">
    <property type="entry name" value="N UTILIZATION SUBSTANCE PROTEIN B-RELATED"/>
    <property type="match status" value="1"/>
</dbReference>
<evidence type="ECO:0000256" key="3">
    <source>
        <dbReference type="ARBA" id="ARBA00022884"/>
    </source>
</evidence>
<evidence type="ECO:0000256" key="6">
    <source>
        <dbReference type="HAMAP-Rule" id="MF_00073"/>
    </source>
</evidence>
<name>A0ABY6B5X1_9BURK</name>
<evidence type="ECO:0000256" key="4">
    <source>
        <dbReference type="ARBA" id="ARBA00023015"/>
    </source>
</evidence>
<accession>A0ABY6B5X1</accession>
<keyword evidence="2 6" id="KW-0889">Transcription antitermination</keyword>
<protein>
    <recommendedName>
        <fullName evidence="6">Transcription antitermination protein NusB</fullName>
    </recommendedName>
    <alternativeName>
        <fullName evidence="6">Antitermination factor NusB</fullName>
    </alternativeName>
</protein>
<dbReference type="HAMAP" id="MF_00073">
    <property type="entry name" value="NusB"/>
    <property type="match status" value="1"/>
</dbReference>
<keyword evidence="4 6" id="KW-0805">Transcription regulation</keyword>
<dbReference type="PANTHER" id="PTHR11078:SF3">
    <property type="entry name" value="ANTITERMINATION NUSB DOMAIN-CONTAINING PROTEIN"/>
    <property type="match status" value="1"/>
</dbReference>
<dbReference type="Proteomes" id="UP001064933">
    <property type="component" value="Chromosome"/>
</dbReference>
<evidence type="ECO:0000256" key="7">
    <source>
        <dbReference type="SAM" id="MobiDB-lite"/>
    </source>
</evidence>
<dbReference type="EMBL" id="CP104562">
    <property type="protein sequence ID" value="UXH80299.1"/>
    <property type="molecule type" value="Genomic_DNA"/>
</dbReference>
<dbReference type="InterPro" id="IPR006027">
    <property type="entry name" value="NusB_RsmB_TIM44"/>
</dbReference>
<dbReference type="NCBIfam" id="TIGR01951">
    <property type="entry name" value="nusB"/>
    <property type="match status" value="1"/>
</dbReference>
<feature type="domain" description="NusB/RsmB/TIM44" evidence="8">
    <location>
        <begin position="38"/>
        <end position="162"/>
    </location>
</feature>
<keyword evidence="10" id="KW-1185">Reference proteome</keyword>
<comment type="function">
    <text evidence="6">Involved in transcription antitermination. Required for transcription of ribosomal RNA (rRNA) genes. Binds specifically to the boxA antiterminator sequence of the ribosomal RNA (rrn) operons.</text>
</comment>
<gene>
    <name evidence="6 9" type="primary">nusB</name>
    <name evidence="9" type="ORF">N4261_10665</name>
</gene>
<keyword evidence="3 6" id="KW-0694">RNA-binding</keyword>
<keyword evidence="5 6" id="KW-0804">Transcription</keyword>
<dbReference type="Pfam" id="PF01029">
    <property type="entry name" value="NusB"/>
    <property type="match status" value="1"/>
</dbReference>
<comment type="similarity">
    <text evidence="1 6">Belongs to the NusB family.</text>
</comment>
<proteinExistence type="inferred from homology"/>
<evidence type="ECO:0000259" key="8">
    <source>
        <dbReference type="Pfam" id="PF01029"/>
    </source>
</evidence>
<dbReference type="InterPro" id="IPR011605">
    <property type="entry name" value="NusB_fam"/>
</dbReference>
<reference evidence="9" key="1">
    <citation type="submission" date="2022-10" db="EMBL/GenBank/DDBJ databases">
        <title>Characterization and whole genome sequencing of a new Roseateles species, isolated from fresh water.</title>
        <authorList>
            <person name="Guliayeva D.Y."/>
            <person name="Akhremchuk A.E."/>
            <person name="Sikolenko M.A."/>
            <person name="Valentovich L.N."/>
            <person name="Sidarenka A.V."/>
        </authorList>
    </citation>
    <scope>NUCLEOTIDE SEQUENCE</scope>
    <source>
        <strain evidence="9">BIM B-1768</strain>
    </source>
</reference>
<organism evidence="9 10">
    <name type="scientific">Roseateles amylovorans</name>
    <dbReference type="NCBI Taxonomy" id="2978473"/>
    <lineage>
        <taxon>Bacteria</taxon>
        <taxon>Pseudomonadati</taxon>
        <taxon>Pseudomonadota</taxon>
        <taxon>Betaproteobacteria</taxon>
        <taxon>Burkholderiales</taxon>
        <taxon>Sphaerotilaceae</taxon>
        <taxon>Roseateles</taxon>
    </lineage>
</organism>
<evidence type="ECO:0000256" key="1">
    <source>
        <dbReference type="ARBA" id="ARBA00005952"/>
    </source>
</evidence>
<dbReference type="RefSeq" id="WP_261760117.1">
    <property type="nucleotide sequence ID" value="NZ_CP104562.2"/>
</dbReference>
<dbReference type="SUPFAM" id="SSF48013">
    <property type="entry name" value="NusB-like"/>
    <property type="match status" value="1"/>
</dbReference>
<evidence type="ECO:0000313" key="9">
    <source>
        <dbReference type="EMBL" id="UXH80299.1"/>
    </source>
</evidence>
<dbReference type="Gene3D" id="1.10.940.10">
    <property type="entry name" value="NusB-like"/>
    <property type="match status" value="1"/>
</dbReference>
<evidence type="ECO:0000256" key="2">
    <source>
        <dbReference type="ARBA" id="ARBA00022814"/>
    </source>
</evidence>
<dbReference type="InterPro" id="IPR035926">
    <property type="entry name" value="NusB-like_sf"/>
</dbReference>
<evidence type="ECO:0000256" key="5">
    <source>
        <dbReference type="ARBA" id="ARBA00023163"/>
    </source>
</evidence>
<evidence type="ECO:0000313" key="10">
    <source>
        <dbReference type="Proteomes" id="UP001064933"/>
    </source>
</evidence>
<feature type="region of interest" description="Disordered" evidence="7">
    <location>
        <begin position="1"/>
        <end position="39"/>
    </location>
</feature>
<sequence length="175" mass="18925">MTTKDTPHDNGGPAAGKPATSAGAKPGDKRAPVKSARRRAREHALQGIYQWLLTGDELAVIDAHTREQEGFEKSDRNLYDKVFYGAVEDAADLDAVLARHADRKTTELSPIEHAILMIGAFELKHSIDVPYKVAINEAVELAKSFGGTDGHKYVNGVLDRAAADLRPVEVKAARG</sequence>